<name>A0A813ZBN6_9BILA</name>
<evidence type="ECO:0000313" key="1">
    <source>
        <dbReference type="EMBL" id="CAF0896701.1"/>
    </source>
</evidence>
<dbReference type="EMBL" id="CAJOBC010001463">
    <property type="protein sequence ID" value="CAF3679889.1"/>
    <property type="molecule type" value="Genomic_DNA"/>
</dbReference>
<accession>A0A813ZBN6</accession>
<dbReference type="Proteomes" id="UP000663829">
    <property type="component" value="Unassembled WGS sequence"/>
</dbReference>
<evidence type="ECO:0000313" key="2">
    <source>
        <dbReference type="EMBL" id="CAF3679889.1"/>
    </source>
</evidence>
<dbReference type="EMBL" id="CAJNOQ010001463">
    <property type="protein sequence ID" value="CAF0896701.1"/>
    <property type="molecule type" value="Genomic_DNA"/>
</dbReference>
<evidence type="ECO:0000313" key="3">
    <source>
        <dbReference type="Proteomes" id="UP000663829"/>
    </source>
</evidence>
<proteinExistence type="predicted"/>
<comment type="caution">
    <text evidence="1">The sequence shown here is derived from an EMBL/GenBank/DDBJ whole genome shotgun (WGS) entry which is preliminary data.</text>
</comment>
<reference evidence="1" key="1">
    <citation type="submission" date="2021-02" db="EMBL/GenBank/DDBJ databases">
        <authorList>
            <person name="Nowell W R."/>
        </authorList>
    </citation>
    <scope>NUCLEOTIDE SEQUENCE</scope>
</reference>
<protein>
    <submittedName>
        <fullName evidence="1">Uncharacterized protein</fullName>
    </submittedName>
</protein>
<dbReference type="Proteomes" id="UP000681722">
    <property type="component" value="Unassembled WGS sequence"/>
</dbReference>
<organism evidence="1 3">
    <name type="scientific">Didymodactylos carnosus</name>
    <dbReference type="NCBI Taxonomy" id="1234261"/>
    <lineage>
        <taxon>Eukaryota</taxon>
        <taxon>Metazoa</taxon>
        <taxon>Spiralia</taxon>
        <taxon>Gnathifera</taxon>
        <taxon>Rotifera</taxon>
        <taxon>Eurotatoria</taxon>
        <taxon>Bdelloidea</taxon>
        <taxon>Philodinida</taxon>
        <taxon>Philodinidae</taxon>
        <taxon>Didymodactylos</taxon>
    </lineage>
</organism>
<dbReference type="AlphaFoldDB" id="A0A813ZBN6"/>
<gene>
    <name evidence="1" type="ORF">GPM918_LOCUS8414</name>
    <name evidence="2" type="ORF">SRO942_LOCUS8414</name>
</gene>
<sequence length="428" mass="45773">MLPVMTMAMRILTHPNHLLGSYSDNDNTAPSSLSTTTPATLIRRRRGLLSSIASSLKKVVAVAVAVVKAVMKEVVEEGLKAFGLYNALIKKESTFGKGLQYGVTDLKLFSVISNKYTVTTSLTMYCATCNISFVPGFAFELKITDGKLDTVLLAITGKLDINLILKAEASGSYSYSNSYTPKGLSQTLGILSFVIVIIPVNIQLGASLSITFGLSFNTAASITTGLSYSKSAKLGVQYANGKIGSYSQFDPATHEFHKPTVSVELTSSLQLGFAVAVTLTLEFVASGSLNLNPYLSYDITVGQNSEDKQRYDATGVLSIHFDITAEATLGIVIKGVSIGPKLTSRSLTLYEFEKDLLSSVICKYISCNKKVLNVSRYIGSDSVSPQILSTLVPVKGSSANSGVKAISLSPNQAEFAFSTNRIDYEAPT</sequence>
<keyword evidence="3" id="KW-1185">Reference proteome</keyword>